<organism evidence="2 3">
    <name type="scientific">Cladobotryum mycophilum</name>
    <dbReference type="NCBI Taxonomy" id="491253"/>
    <lineage>
        <taxon>Eukaryota</taxon>
        <taxon>Fungi</taxon>
        <taxon>Dikarya</taxon>
        <taxon>Ascomycota</taxon>
        <taxon>Pezizomycotina</taxon>
        <taxon>Sordariomycetes</taxon>
        <taxon>Hypocreomycetidae</taxon>
        <taxon>Hypocreales</taxon>
        <taxon>Hypocreaceae</taxon>
        <taxon>Cladobotryum</taxon>
    </lineage>
</organism>
<reference evidence="2 3" key="1">
    <citation type="submission" date="2024-01" db="EMBL/GenBank/DDBJ databases">
        <title>Complete genome of Cladobotryum mycophilum ATHUM6906.</title>
        <authorList>
            <person name="Christinaki A.C."/>
            <person name="Myridakis A.I."/>
            <person name="Kouvelis V.N."/>
        </authorList>
    </citation>
    <scope>NUCLEOTIDE SEQUENCE [LARGE SCALE GENOMIC DNA]</scope>
    <source>
        <strain evidence="2 3">ATHUM6906</strain>
    </source>
</reference>
<name>A0ABR0SSI9_9HYPO</name>
<feature type="domain" description="DUF6598" evidence="1">
    <location>
        <begin position="278"/>
        <end position="529"/>
    </location>
</feature>
<comment type="caution">
    <text evidence="2">The sequence shown here is derived from an EMBL/GenBank/DDBJ whole genome shotgun (WGS) entry which is preliminary data.</text>
</comment>
<dbReference type="SUPFAM" id="SSF56371">
    <property type="entry name" value="Ribosome inactivating proteins (RIP)"/>
    <property type="match status" value="1"/>
</dbReference>
<dbReference type="PRINTS" id="PR00396">
    <property type="entry name" value="SHIGARICIN"/>
</dbReference>
<dbReference type="InterPro" id="IPR046533">
    <property type="entry name" value="DUF6598"/>
</dbReference>
<dbReference type="InterPro" id="IPR036041">
    <property type="entry name" value="Ribosome-inact_prot_sf"/>
</dbReference>
<sequence>MVKFTLNFTIDDGKEKYKEFIEKIRQDLSIGDPIESVLILAPQVPAGEDLEFFDINLSNDNNTIQMRFRTDNLYLIGYRRQNSNTWYELGHTNGGESTLINEPNTTTEILRFGENYNRLTTTAHITLDAIPLNSAYIGQAITTLYTNGATNPASKARAILILIFAIAEAARFRDISCLVYRSWWRDDLATPGQIYANRVRSWSRLSTAVQRTRNEGYSFDFFEAGTQIWAFVTALEALGIMHNISRGSVPRPKRSIINMVNNQEELAPYASYVKGQPLLEIFRVRVDDIDGENPGNLYGTITVTDSTGTLCVWKRERDGYIPVRPGEDILLEGPGRLVDNQHKCWPVSAADEFYIDLNLWDSDSISPDDPIARGTITFNPFDYYTRYNVVEDRKVRGKYGSVTVSYMAITEGLYARIKVILVNGDNEDPADVYGNITADNGNGSRKSELFRKASEEYIDVNPQCAIPLSRTVVAVPTNNILRVDAYLLDYDSIGSNDEIAKGFAEFRPLYKQSQREYITGAYGKIEVQVEWM</sequence>
<evidence type="ECO:0000313" key="3">
    <source>
        <dbReference type="Proteomes" id="UP001338125"/>
    </source>
</evidence>
<gene>
    <name evidence="2" type="ORF">PT974_04724</name>
</gene>
<protein>
    <recommendedName>
        <fullName evidence="1">DUF6598 domain-containing protein</fullName>
    </recommendedName>
</protein>
<dbReference type="EMBL" id="JAVFKD010000007">
    <property type="protein sequence ID" value="KAK5994700.1"/>
    <property type="molecule type" value="Genomic_DNA"/>
</dbReference>
<dbReference type="Proteomes" id="UP001338125">
    <property type="component" value="Unassembled WGS sequence"/>
</dbReference>
<dbReference type="Gene3D" id="3.40.420.10">
    <property type="entry name" value="Ricin (A subunit), domain 1"/>
    <property type="match status" value="1"/>
</dbReference>
<dbReference type="InterPro" id="IPR016138">
    <property type="entry name" value="Ribosome_inactivat_prot_sub1"/>
</dbReference>
<dbReference type="PANTHER" id="PTHR33453">
    <property type="match status" value="1"/>
</dbReference>
<proteinExistence type="predicted"/>
<dbReference type="InterPro" id="IPR017989">
    <property type="entry name" value="Ribosome_inactivat_1/2"/>
</dbReference>
<dbReference type="Pfam" id="PF20241">
    <property type="entry name" value="DUF6598"/>
    <property type="match status" value="1"/>
</dbReference>
<dbReference type="InterPro" id="IPR001574">
    <property type="entry name" value="Ribosome_inactivat_prot"/>
</dbReference>
<dbReference type="PANTHER" id="PTHR33453:SF38">
    <property type="entry name" value="DUF6598 DOMAIN-CONTAINING PROTEIN"/>
    <property type="match status" value="1"/>
</dbReference>
<evidence type="ECO:0000313" key="2">
    <source>
        <dbReference type="EMBL" id="KAK5994700.1"/>
    </source>
</evidence>
<keyword evidence="3" id="KW-1185">Reference proteome</keyword>
<accession>A0ABR0SSI9</accession>
<dbReference type="Pfam" id="PF00161">
    <property type="entry name" value="RIP"/>
    <property type="match status" value="1"/>
</dbReference>
<evidence type="ECO:0000259" key="1">
    <source>
        <dbReference type="Pfam" id="PF20241"/>
    </source>
</evidence>